<evidence type="ECO:0000256" key="8">
    <source>
        <dbReference type="ARBA" id="ARBA00023136"/>
    </source>
</evidence>
<evidence type="ECO:0000256" key="11">
    <source>
        <dbReference type="SAM" id="MobiDB-lite"/>
    </source>
</evidence>
<evidence type="ECO:0000259" key="12">
    <source>
        <dbReference type="SMART" id="SM01007"/>
    </source>
</evidence>
<feature type="compositionally biased region" description="Basic and acidic residues" evidence="11">
    <location>
        <begin position="742"/>
        <end position="754"/>
    </location>
</feature>
<feature type="domain" description="Class II aldolase/adducin N-terminal" evidence="12">
    <location>
        <begin position="232"/>
        <end position="414"/>
    </location>
</feature>
<dbReference type="Pfam" id="PF00596">
    <property type="entry name" value="Aldolase_II"/>
    <property type="match status" value="1"/>
</dbReference>
<evidence type="ECO:0000256" key="2">
    <source>
        <dbReference type="ARBA" id="ARBA00004413"/>
    </source>
</evidence>
<proteinExistence type="inferred from homology"/>
<feature type="compositionally biased region" description="Basic residues" evidence="11">
    <location>
        <begin position="792"/>
        <end position="816"/>
    </location>
</feature>
<evidence type="ECO:0000256" key="4">
    <source>
        <dbReference type="ARBA" id="ARBA00022475"/>
    </source>
</evidence>
<feature type="region of interest" description="Disordered" evidence="11">
    <location>
        <begin position="1"/>
        <end position="52"/>
    </location>
</feature>
<dbReference type="SMART" id="SM01007">
    <property type="entry name" value="Aldolase_II"/>
    <property type="match status" value="1"/>
</dbReference>
<feature type="region of interest" description="Disordered" evidence="11">
    <location>
        <begin position="617"/>
        <end position="816"/>
    </location>
</feature>
<feature type="compositionally biased region" description="Basic and acidic residues" evidence="11">
    <location>
        <begin position="628"/>
        <end position="642"/>
    </location>
</feature>
<dbReference type="SUPFAM" id="SSF53639">
    <property type="entry name" value="AraD/HMP-PK domain-like"/>
    <property type="match status" value="1"/>
</dbReference>
<comment type="subcellular location">
    <subcellularLocation>
        <location evidence="2">Cell membrane</location>
        <topology evidence="2">Peripheral membrane protein</topology>
        <orientation evidence="2">Cytoplasmic side</orientation>
    </subcellularLocation>
    <subcellularLocation>
        <location evidence="1">Cytoplasm</location>
        <location evidence="1">Cytoskeleton</location>
    </subcellularLocation>
</comment>
<dbReference type="InterPro" id="IPR001303">
    <property type="entry name" value="Aldolase_II/adducin_N"/>
</dbReference>
<evidence type="ECO:0000256" key="9">
    <source>
        <dbReference type="ARBA" id="ARBA00023203"/>
    </source>
</evidence>
<reference evidence="13 14" key="1">
    <citation type="journal article" date="2024" name="Proc. Natl. Acad. Sci. U.S.A.">
        <title>The genetic regulatory architecture and epigenomic basis for age-related changes in rattlesnake venom.</title>
        <authorList>
            <person name="Hogan M.P."/>
            <person name="Holding M.L."/>
            <person name="Nystrom G.S."/>
            <person name="Colston T.J."/>
            <person name="Bartlett D.A."/>
            <person name="Mason A.J."/>
            <person name="Ellsworth S.A."/>
            <person name="Rautsaw R.M."/>
            <person name="Lawrence K.C."/>
            <person name="Strickland J.L."/>
            <person name="He B."/>
            <person name="Fraser P."/>
            <person name="Margres M.J."/>
            <person name="Gilbert D.M."/>
            <person name="Gibbs H.L."/>
            <person name="Parkinson C.L."/>
            <person name="Rokyta D.R."/>
        </authorList>
    </citation>
    <scope>NUCLEOTIDE SEQUENCE [LARGE SCALE GENOMIC DNA]</scope>
    <source>
        <strain evidence="13">DRR0105</strain>
    </source>
</reference>
<keyword evidence="5" id="KW-0963">Cytoplasm</keyword>
<dbReference type="GO" id="GO:0051016">
    <property type="term" value="P:barbed-end actin filament capping"/>
    <property type="evidence" value="ECO:0007669"/>
    <property type="project" value="TreeGrafter"/>
</dbReference>
<evidence type="ECO:0000313" key="13">
    <source>
        <dbReference type="EMBL" id="KAK9395334.1"/>
    </source>
</evidence>
<gene>
    <name evidence="13" type="ORF">NXF25_014680</name>
</gene>
<dbReference type="InterPro" id="IPR036409">
    <property type="entry name" value="Aldolase_II/adducin_N_sf"/>
</dbReference>
<evidence type="ECO:0000313" key="14">
    <source>
        <dbReference type="Proteomes" id="UP001474421"/>
    </source>
</evidence>
<dbReference type="Proteomes" id="UP001474421">
    <property type="component" value="Unassembled WGS sequence"/>
</dbReference>
<feature type="compositionally biased region" description="Basic and acidic residues" evidence="11">
    <location>
        <begin position="719"/>
        <end position="735"/>
    </location>
</feature>
<keyword evidence="9" id="KW-0009">Actin-binding</keyword>
<keyword evidence="14" id="KW-1185">Reference proteome</keyword>
<organism evidence="13 14">
    <name type="scientific">Crotalus adamanteus</name>
    <name type="common">Eastern diamondback rattlesnake</name>
    <dbReference type="NCBI Taxonomy" id="8729"/>
    <lineage>
        <taxon>Eukaryota</taxon>
        <taxon>Metazoa</taxon>
        <taxon>Chordata</taxon>
        <taxon>Craniata</taxon>
        <taxon>Vertebrata</taxon>
        <taxon>Euteleostomi</taxon>
        <taxon>Lepidosauria</taxon>
        <taxon>Squamata</taxon>
        <taxon>Bifurcata</taxon>
        <taxon>Unidentata</taxon>
        <taxon>Episquamata</taxon>
        <taxon>Toxicofera</taxon>
        <taxon>Serpentes</taxon>
        <taxon>Colubroidea</taxon>
        <taxon>Viperidae</taxon>
        <taxon>Crotalinae</taxon>
        <taxon>Crotalus</taxon>
    </lineage>
</organism>
<feature type="compositionally biased region" description="Basic and acidic residues" evidence="11">
    <location>
        <begin position="661"/>
        <end position="682"/>
    </location>
</feature>
<comment type="caution">
    <text evidence="13">The sequence shown here is derived from an EMBL/GenBank/DDBJ whole genome shotgun (WGS) entry which is preliminary data.</text>
</comment>
<keyword evidence="7" id="KW-0112">Calmodulin-binding</keyword>
<evidence type="ECO:0000256" key="7">
    <source>
        <dbReference type="ARBA" id="ARBA00022860"/>
    </source>
</evidence>
<evidence type="ECO:0000256" key="6">
    <source>
        <dbReference type="ARBA" id="ARBA00022553"/>
    </source>
</evidence>
<accession>A0AAW1B0A7</accession>
<evidence type="ECO:0000256" key="1">
    <source>
        <dbReference type="ARBA" id="ARBA00004245"/>
    </source>
</evidence>
<evidence type="ECO:0000256" key="5">
    <source>
        <dbReference type="ARBA" id="ARBA00022490"/>
    </source>
</evidence>
<dbReference type="PANTHER" id="PTHR10672:SF6">
    <property type="entry name" value="BETA-ADDUCIN"/>
    <property type="match status" value="1"/>
</dbReference>
<keyword evidence="6" id="KW-0597">Phosphoprotein</keyword>
<sequence length="816" mass="90267">MARFAEEEDSSRVSLRKAGSLCNSRNLRPDPGSGQSSPRVKTHPLLPGRSTVSSQKGLQETFLLISDGQQRQDLCRLSFAHLNALLQQSSPKCTISSKMSDETIPEEVSALPAQSQHYFDRFSEDDPEYLRIRNMAADLRQDFNLMEQKKRVTLILQSPSFREELESLIQEQIKKGNNSNIWALQQIAEFMATTAPSVFPPSPLNLSTVTPINDLHSTDSVSLAKGERLMRCKVSSVYRLLDLYGWAQLSGTTVTLRVSKEQEHFLVCPEGLSCHEVTASSLIKVNILGKVVEQGSSSFSVDTQGFSLHSAIYAARPDVRCIIHLHTPATTAVSAMKQGLLPISHDALLAGDMVYFDFNGEMEGEADRIELQKCLGPTCKVLVLRNHGLVTLGDTVEEAFYKVFHLQAACEVQVAALSSAGGPEHLILLEAEKHRPHDVGLVRWAGSTFGPMQKSRLGEHEFEALMRMLDNLGYRTGYAYRYPFVQEKTRHKSEVEIPATVTAFVFEEEAGPIFTLRQHAQKQQKEKTRWLNTPNTYLRVKVAEDSQGGAKATWMKADDVEKSSSGMPIRIENPNQFVPLYTDPQEVLEMRNKIREQNRQEVKSAGPQSQLLASVIAEQSRSPSTESHLADGEMKDDSRVEASLEPESPNPFSQLTDQELEEYKKEVERKKLGLDGEKKDSSPEEGVTSPEESTITPPEQSPTKPGARSPARSPSKAPEGGKKPTDLASADKAEPEAVVVNGKEDDQTVEEHLSKGISQLTTNADTTEGPKDKTKSVTSGPVSPEGSPSKSPSKKKKKFRAPSFLKKSKKKEKAES</sequence>
<keyword evidence="4" id="KW-1003">Cell membrane</keyword>
<dbReference type="EMBL" id="JAOTOJ010000010">
    <property type="protein sequence ID" value="KAK9395334.1"/>
    <property type="molecule type" value="Genomic_DNA"/>
</dbReference>
<dbReference type="GO" id="GO:0005856">
    <property type="term" value="C:cytoskeleton"/>
    <property type="evidence" value="ECO:0007669"/>
    <property type="project" value="UniProtKB-SubCell"/>
</dbReference>
<feature type="compositionally biased region" description="Polar residues" evidence="11">
    <location>
        <begin position="617"/>
        <end position="627"/>
    </location>
</feature>
<dbReference type="GO" id="GO:0051015">
    <property type="term" value="F:actin filament binding"/>
    <property type="evidence" value="ECO:0007669"/>
    <property type="project" value="TreeGrafter"/>
</dbReference>
<protein>
    <submittedName>
        <fullName evidence="13">Beta-adducin</fullName>
    </submittedName>
</protein>
<feature type="compositionally biased region" description="Low complexity" evidence="11">
    <location>
        <begin position="776"/>
        <end position="791"/>
    </location>
</feature>
<feature type="compositionally biased region" description="Polar residues" evidence="11">
    <location>
        <begin position="690"/>
        <end position="703"/>
    </location>
</feature>
<evidence type="ECO:0000256" key="10">
    <source>
        <dbReference type="ARBA" id="ARBA00023212"/>
    </source>
</evidence>
<dbReference type="GO" id="GO:0014069">
    <property type="term" value="C:postsynaptic density"/>
    <property type="evidence" value="ECO:0007669"/>
    <property type="project" value="TreeGrafter"/>
</dbReference>
<dbReference type="AlphaFoldDB" id="A0AAW1B0A7"/>
<name>A0AAW1B0A7_CROAD</name>
<comment type="similarity">
    <text evidence="3">Belongs to the aldolase class II family. Adducin subfamily.</text>
</comment>
<feature type="compositionally biased region" description="Polar residues" evidence="11">
    <location>
        <begin position="756"/>
        <end position="766"/>
    </location>
</feature>
<dbReference type="PANTHER" id="PTHR10672">
    <property type="entry name" value="ADDUCIN"/>
    <property type="match status" value="1"/>
</dbReference>
<dbReference type="Gene3D" id="3.40.225.10">
    <property type="entry name" value="Class II aldolase/adducin N-terminal domain"/>
    <property type="match status" value="1"/>
</dbReference>
<keyword evidence="10" id="KW-0206">Cytoskeleton</keyword>
<dbReference type="FunFam" id="3.40.225.10:FF:000004">
    <property type="entry name" value="gamma-adducin isoform X1"/>
    <property type="match status" value="1"/>
</dbReference>
<dbReference type="InterPro" id="IPR051017">
    <property type="entry name" value="Aldolase-II_Adducin_sf"/>
</dbReference>
<evidence type="ECO:0000256" key="3">
    <source>
        <dbReference type="ARBA" id="ARBA00006274"/>
    </source>
</evidence>
<dbReference type="GO" id="GO:0005886">
    <property type="term" value="C:plasma membrane"/>
    <property type="evidence" value="ECO:0007669"/>
    <property type="project" value="UniProtKB-SubCell"/>
</dbReference>
<keyword evidence="8" id="KW-0472">Membrane</keyword>
<dbReference type="GO" id="GO:0005516">
    <property type="term" value="F:calmodulin binding"/>
    <property type="evidence" value="ECO:0007669"/>
    <property type="project" value="UniProtKB-KW"/>
</dbReference>